<accession>A0A0M3HQX7</accession>
<dbReference type="InterPro" id="IPR004045">
    <property type="entry name" value="Glutathione_S-Trfase_N"/>
</dbReference>
<dbReference type="InterPro" id="IPR036282">
    <property type="entry name" value="Glutathione-S-Trfase_C_sf"/>
</dbReference>
<dbReference type="CDD" id="cd03192">
    <property type="entry name" value="GST_C_Sigma_like"/>
    <property type="match status" value="1"/>
</dbReference>
<keyword evidence="3" id="KW-1185">Reference proteome</keyword>
<dbReference type="InterPro" id="IPR010987">
    <property type="entry name" value="Glutathione-S-Trfase_C-like"/>
</dbReference>
<reference evidence="4" key="1">
    <citation type="submission" date="2017-02" db="UniProtKB">
        <authorList>
            <consortium name="WormBaseParasite"/>
        </authorList>
    </citation>
    <scope>IDENTIFICATION</scope>
</reference>
<organism evidence="3 4">
    <name type="scientific">Ascaris lumbricoides</name>
    <name type="common">Giant roundworm</name>
    <dbReference type="NCBI Taxonomy" id="6252"/>
    <lineage>
        <taxon>Eukaryota</taxon>
        <taxon>Metazoa</taxon>
        <taxon>Ecdysozoa</taxon>
        <taxon>Nematoda</taxon>
        <taxon>Chromadorea</taxon>
        <taxon>Rhabditida</taxon>
        <taxon>Spirurina</taxon>
        <taxon>Ascaridomorpha</taxon>
        <taxon>Ascaridoidea</taxon>
        <taxon>Ascarididae</taxon>
        <taxon>Ascaris</taxon>
    </lineage>
</organism>
<sequence length="215" mass="24862">MECEQLELLGLNCRSRTECLRLMLALAARKFSDRRLTIAQWRQMKKEELSENFPEEALLPVLRKHENNEVIVGALEIGRYLATQLGFYGDSDEERLEIDAIIADLESMQNALAPVIRATLAKDFDRRKLCWAVFMETTLNERLARLTEKLGQRLFFVGSKISWADIAVADQLSTFSSCFDGLFLNRYLTLKAHKMRIESLPNIRKYIAERPQTPF</sequence>
<dbReference type="PANTHER" id="PTHR11571:SF153">
    <property type="entry name" value="GLUTATHIONE S-TRANSFERASE"/>
    <property type="match status" value="1"/>
</dbReference>
<dbReference type="WBParaSite" id="ALUE_0000459301-mRNA-1">
    <property type="protein sequence ID" value="ALUE_0000459301-mRNA-1"/>
    <property type="gene ID" value="ALUE_0000459301"/>
</dbReference>
<evidence type="ECO:0000259" key="1">
    <source>
        <dbReference type="PROSITE" id="PS50404"/>
    </source>
</evidence>
<evidence type="ECO:0000259" key="2">
    <source>
        <dbReference type="PROSITE" id="PS50405"/>
    </source>
</evidence>
<dbReference type="InterPro" id="IPR050213">
    <property type="entry name" value="GST_superfamily"/>
</dbReference>
<dbReference type="SUPFAM" id="SSF47616">
    <property type="entry name" value="GST C-terminal domain-like"/>
    <property type="match status" value="1"/>
</dbReference>
<dbReference type="AlphaFoldDB" id="A0A0M3HQX7"/>
<protein>
    <submittedName>
        <fullName evidence="4">Glutathione S-transferase</fullName>
    </submittedName>
</protein>
<dbReference type="InterPro" id="IPR004046">
    <property type="entry name" value="GST_C"/>
</dbReference>
<evidence type="ECO:0000313" key="4">
    <source>
        <dbReference type="WBParaSite" id="ALUE_0000459301-mRNA-1"/>
    </source>
</evidence>
<dbReference type="PROSITE" id="PS50405">
    <property type="entry name" value="GST_CTER"/>
    <property type="match status" value="1"/>
</dbReference>
<dbReference type="InterPro" id="IPR036249">
    <property type="entry name" value="Thioredoxin-like_sf"/>
</dbReference>
<dbReference type="GO" id="GO:0004364">
    <property type="term" value="F:glutathione transferase activity"/>
    <property type="evidence" value="ECO:0007669"/>
    <property type="project" value="UniProtKB-ARBA"/>
</dbReference>
<dbReference type="Pfam" id="PF14497">
    <property type="entry name" value="GST_C_3"/>
    <property type="match status" value="1"/>
</dbReference>
<dbReference type="FunFam" id="1.20.1050.10:FF:000078">
    <property type="entry name" value="Protein CBG04233"/>
    <property type="match status" value="1"/>
</dbReference>
<feature type="domain" description="GST C-terminal" evidence="2">
    <location>
        <begin position="91"/>
        <end position="215"/>
    </location>
</feature>
<proteinExistence type="predicted"/>
<dbReference type="PANTHER" id="PTHR11571">
    <property type="entry name" value="GLUTATHIONE S-TRANSFERASE"/>
    <property type="match status" value="1"/>
</dbReference>
<dbReference type="GO" id="GO:0006749">
    <property type="term" value="P:glutathione metabolic process"/>
    <property type="evidence" value="ECO:0007669"/>
    <property type="project" value="TreeGrafter"/>
</dbReference>
<name>A0A0M3HQX7_ASCLU</name>
<dbReference type="Gene3D" id="3.40.30.10">
    <property type="entry name" value="Glutaredoxin"/>
    <property type="match status" value="1"/>
</dbReference>
<dbReference type="Proteomes" id="UP000036681">
    <property type="component" value="Unplaced"/>
</dbReference>
<dbReference type="Gene3D" id="1.20.1050.10">
    <property type="match status" value="1"/>
</dbReference>
<feature type="domain" description="GST N-terminal" evidence="1">
    <location>
        <begin position="4"/>
        <end position="89"/>
    </location>
</feature>
<evidence type="ECO:0000313" key="3">
    <source>
        <dbReference type="Proteomes" id="UP000036681"/>
    </source>
</evidence>
<dbReference type="SUPFAM" id="SSF52833">
    <property type="entry name" value="Thioredoxin-like"/>
    <property type="match status" value="1"/>
</dbReference>
<dbReference type="PROSITE" id="PS50404">
    <property type="entry name" value="GST_NTER"/>
    <property type="match status" value="1"/>
</dbReference>